<comment type="caution">
    <text evidence="4">The sequence shown here is derived from an EMBL/GenBank/DDBJ whole genome shotgun (WGS) entry which is preliminary data.</text>
</comment>
<dbReference type="InterPro" id="IPR002645">
    <property type="entry name" value="STAS_dom"/>
</dbReference>
<dbReference type="PROSITE" id="PS50801">
    <property type="entry name" value="STAS"/>
    <property type="match status" value="1"/>
</dbReference>
<dbReference type="InterPro" id="IPR003658">
    <property type="entry name" value="Anti-sigma_ant"/>
</dbReference>
<accession>A0A7W3T1R7</accession>
<dbReference type="PANTHER" id="PTHR33495">
    <property type="entry name" value="ANTI-SIGMA FACTOR ANTAGONIST TM_1081-RELATED-RELATED"/>
    <property type="match status" value="1"/>
</dbReference>
<comment type="similarity">
    <text evidence="1 2">Belongs to the anti-sigma-factor antagonist family.</text>
</comment>
<evidence type="ECO:0000259" key="3">
    <source>
        <dbReference type="PROSITE" id="PS50801"/>
    </source>
</evidence>
<evidence type="ECO:0000256" key="2">
    <source>
        <dbReference type="RuleBase" id="RU003749"/>
    </source>
</evidence>
<organism evidence="4 5">
    <name type="scientific">Streptomyces calidiresistens</name>
    <dbReference type="NCBI Taxonomy" id="1485586"/>
    <lineage>
        <taxon>Bacteria</taxon>
        <taxon>Bacillati</taxon>
        <taxon>Actinomycetota</taxon>
        <taxon>Actinomycetes</taxon>
        <taxon>Kitasatosporales</taxon>
        <taxon>Streptomycetaceae</taxon>
        <taxon>Streptomyces</taxon>
    </lineage>
</organism>
<dbReference type="Pfam" id="PF01740">
    <property type="entry name" value="STAS"/>
    <property type="match status" value="1"/>
</dbReference>
<dbReference type="InterPro" id="IPR036513">
    <property type="entry name" value="STAS_dom_sf"/>
</dbReference>
<dbReference type="AlphaFoldDB" id="A0A7W3T1R7"/>
<sequence length="120" mass="13091">MTGTESTLVLTRRSHPAGPILLRLDGELDHHTVPRFNRELADLPLSPDTAVILDLSGLEYCDSTGLTALVGAHHRAGTAGCRMGLVGLRPHVERVFVVTGLDRFLALHPTTERALDHLRQ</sequence>
<dbReference type="Proteomes" id="UP000530234">
    <property type="component" value="Unassembled WGS sequence"/>
</dbReference>
<name>A0A7W3T1R7_9ACTN</name>
<evidence type="ECO:0000313" key="5">
    <source>
        <dbReference type="Proteomes" id="UP000530234"/>
    </source>
</evidence>
<dbReference type="EMBL" id="VKHS01000112">
    <property type="protein sequence ID" value="MBB0229349.1"/>
    <property type="molecule type" value="Genomic_DNA"/>
</dbReference>
<dbReference type="GO" id="GO:0043856">
    <property type="term" value="F:anti-sigma factor antagonist activity"/>
    <property type="evidence" value="ECO:0007669"/>
    <property type="project" value="InterPro"/>
</dbReference>
<protein>
    <recommendedName>
        <fullName evidence="2">Anti-sigma factor antagonist</fullName>
    </recommendedName>
</protein>
<dbReference type="NCBIfam" id="TIGR00377">
    <property type="entry name" value="ant_ant_sig"/>
    <property type="match status" value="1"/>
</dbReference>
<dbReference type="SUPFAM" id="SSF52091">
    <property type="entry name" value="SpoIIaa-like"/>
    <property type="match status" value="1"/>
</dbReference>
<gene>
    <name evidence="4" type="ORF">FOE67_07435</name>
</gene>
<dbReference type="RefSeq" id="WP_182661751.1">
    <property type="nucleotide sequence ID" value="NZ_VKHS01000112.1"/>
</dbReference>
<proteinExistence type="inferred from homology"/>
<dbReference type="CDD" id="cd07043">
    <property type="entry name" value="STAS_anti-anti-sigma_factors"/>
    <property type="match status" value="1"/>
</dbReference>
<evidence type="ECO:0000256" key="1">
    <source>
        <dbReference type="ARBA" id="ARBA00009013"/>
    </source>
</evidence>
<dbReference type="Gene3D" id="3.30.750.24">
    <property type="entry name" value="STAS domain"/>
    <property type="match status" value="1"/>
</dbReference>
<feature type="domain" description="STAS" evidence="3">
    <location>
        <begin position="18"/>
        <end position="118"/>
    </location>
</feature>
<dbReference type="PANTHER" id="PTHR33495:SF2">
    <property type="entry name" value="ANTI-SIGMA FACTOR ANTAGONIST TM_1081-RELATED"/>
    <property type="match status" value="1"/>
</dbReference>
<evidence type="ECO:0000313" key="4">
    <source>
        <dbReference type="EMBL" id="MBB0229349.1"/>
    </source>
</evidence>
<reference evidence="5" key="1">
    <citation type="submission" date="2019-10" db="EMBL/GenBank/DDBJ databases">
        <title>Streptomyces sp. nov., a novel actinobacterium isolated from alkaline environment.</title>
        <authorList>
            <person name="Golinska P."/>
        </authorList>
    </citation>
    <scope>NUCLEOTIDE SEQUENCE [LARGE SCALE GENOMIC DNA]</scope>
    <source>
        <strain evidence="5">DSM 42108</strain>
    </source>
</reference>
<keyword evidence="5" id="KW-1185">Reference proteome</keyword>